<comment type="cofactor">
    <cofactor evidence="5">
        <name>Fe cation</name>
        <dbReference type="ChEBI" id="CHEBI:24875"/>
    </cofactor>
    <text evidence="5">Binds 1 Fe cation per subunit.</text>
</comment>
<keyword evidence="2 5" id="KW-0479">Metal-binding</keyword>
<dbReference type="PIRSF" id="PIRSF009283">
    <property type="entry name" value="HPP_dOase"/>
    <property type="match status" value="1"/>
</dbReference>
<comment type="similarity">
    <text evidence="1">Belongs to the 4HPPD family.</text>
</comment>
<evidence type="ECO:0000256" key="1">
    <source>
        <dbReference type="ARBA" id="ARBA00005877"/>
    </source>
</evidence>
<feature type="binding site" evidence="5">
    <location>
        <position position="290"/>
    </location>
    <ligand>
        <name>Fe cation</name>
        <dbReference type="ChEBI" id="CHEBI:24875"/>
    </ligand>
</feature>
<reference evidence="7" key="1">
    <citation type="submission" date="2023-02" db="EMBL/GenBank/DDBJ databases">
        <title>Kitasatospora phosalacinea NBRC 14362.</title>
        <authorList>
            <person name="Ichikawa N."/>
            <person name="Sato H."/>
            <person name="Tonouchi N."/>
        </authorList>
    </citation>
    <scope>NUCLEOTIDE SEQUENCE</scope>
    <source>
        <strain evidence="7">NBRC 14362</strain>
    </source>
</reference>
<keyword evidence="7" id="KW-0223">Dioxygenase</keyword>
<evidence type="ECO:0000256" key="4">
    <source>
        <dbReference type="ARBA" id="ARBA00023004"/>
    </source>
</evidence>
<dbReference type="RefSeq" id="WP_033254839.1">
    <property type="nucleotide sequence ID" value="NZ_BSRX01000007.1"/>
</dbReference>
<evidence type="ECO:0000313" key="7">
    <source>
        <dbReference type="EMBL" id="GLW53477.1"/>
    </source>
</evidence>
<evidence type="ECO:0000313" key="8">
    <source>
        <dbReference type="Proteomes" id="UP001165143"/>
    </source>
</evidence>
<dbReference type="FunFam" id="3.10.180.10:FF:000001">
    <property type="entry name" value="4-hydroxyphenylpyruvate dioxygenase"/>
    <property type="match status" value="1"/>
</dbReference>
<keyword evidence="7" id="KW-0560">Oxidoreductase</keyword>
<dbReference type="CDD" id="cd07250">
    <property type="entry name" value="HPPD_C_like"/>
    <property type="match status" value="1"/>
</dbReference>
<dbReference type="PANTHER" id="PTHR11959:SF1">
    <property type="entry name" value="4-HYDROXYPHENYLPYRUVATE DIOXYGENASE"/>
    <property type="match status" value="1"/>
</dbReference>
<feature type="domain" description="VOC" evidence="6">
    <location>
        <begin position="43"/>
        <end position="173"/>
    </location>
</feature>
<sequence length="403" mass="44738">MTADAAVELTPEELQAGLTAEQLRTLVGLVEYDASTDPFPVTAQDAVVFVVGNATQTAQFYQSVFGMELVAYSGPETGRRDRKSFVLRSGSCRFVIEGGVSPDSPLLDHHRRHGDGVVDLAMEVPDVDRCIAHARAQGATVLEEPNDVSDEHGTVRRAAIAAYGETRHTLVDRSRYTGPYLPGYVARESTVVRPEGAPKRLFQALDHAVGNVELGKMDEWVSFYNRVMGFVNMAEFVGDDIATDYSALMSKVVASGNHRVKFPLNEPAVAKKKSQIDEYLEFYTGPGCQHMALATNDILTTVDVLRSRGVEFLSTPDSYYEDPELRERIGHVRVPIEELQSRGILVDRDEDGYLLQIFTKPIGDRPTVFYEFIERHGSLGFGKGNFKALFEAIEREQDRRGNL</sequence>
<dbReference type="NCBIfam" id="TIGR01263">
    <property type="entry name" value="4HPPD"/>
    <property type="match status" value="1"/>
</dbReference>
<evidence type="ECO:0000256" key="2">
    <source>
        <dbReference type="ARBA" id="ARBA00022723"/>
    </source>
</evidence>
<dbReference type="Gene3D" id="3.10.180.10">
    <property type="entry name" value="2,3-Dihydroxybiphenyl 1,2-Dioxygenase, domain 1"/>
    <property type="match status" value="2"/>
</dbReference>
<dbReference type="Pfam" id="PF00903">
    <property type="entry name" value="Glyoxalase"/>
    <property type="match status" value="2"/>
</dbReference>
<evidence type="ECO:0000256" key="3">
    <source>
        <dbReference type="ARBA" id="ARBA00022737"/>
    </source>
</evidence>
<keyword evidence="4 5" id="KW-0408">Iron</keyword>
<dbReference type="PANTHER" id="PTHR11959">
    <property type="entry name" value="4-HYDROXYPHENYLPYRUVATE DIOXYGENASE"/>
    <property type="match status" value="1"/>
</dbReference>
<dbReference type="SUPFAM" id="SSF54593">
    <property type="entry name" value="Glyoxalase/Bleomycin resistance protein/Dihydroxybiphenyl dioxygenase"/>
    <property type="match status" value="1"/>
</dbReference>
<dbReference type="EMBL" id="BSRX01000007">
    <property type="protein sequence ID" value="GLW53477.1"/>
    <property type="molecule type" value="Genomic_DNA"/>
</dbReference>
<proteinExistence type="inferred from homology"/>
<protein>
    <submittedName>
        <fullName evidence="7">4-hydroxyphenylpyruvate dioxygenase</fullName>
    </submittedName>
</protein>
<dbReference type="OrthoDB" id="9780241at2"/>
<dbReference type="PROSITE" id="PS51819">
    <property type="entry name" value="VOC"/>
    <property type="match status" value="2"/>
</dbReference>
<accession>A0A9W6PEL0</accession>
<dbReference type="InterPro" id="IPR005956">
    <property type="entry name" value="4OHPhenylPyrv_dOase"/>
</dbReference>
<feature type="domain" description="VOC" evidence="6">
    <location>
        <begin position="204"/>
        <end position="360"/>
    </location>
</feature>
<dbReference type="GO" id="GO:0046872">
    <property type="term" value="F:metal ion binding"/>
    <property type="evidence" value="ECO:0007669"/>
    <property type="project" value="UniProtKB-KW"/>
</dbReference>
<evidence type="ECO:0000256" key="5">
    <source>
        <dbReference type="PIRSR" id="PIRSR009283-1"/>
    </source>
</evidence>
<gene>
    <name evidence="7" type="ORF">Kpho01_14880</name>
</gene>
<comment type="caution">
    <text evidence="7">The sequence shown here is derived from an EMBL/GenBank/DDBJ whole genome shotgun (WGS) entry which is preliminary data.</text>
</comment>
<dbReference type="InterPro" id="IPR037523">
    <property type="entry name" value="VOC_core"/>
</dbReference>
<organism evidence="7 8">
    <name type="scientific">Kitasatospora phosalacinea</name>
    <dbReference type="NCBI Taxonomy" id="2065"/>
    <lineage>
        <taxon>Bacteria</taxon>
        <taxon>Bacillati</taxon>
        <taxon>Actinomycetota</taxon>
        <taxon>Actinomycetes</taxon>
        <taxon>Kitasatosporales</taxon>
        <taxon>Streptomycetaceae</taxon>
        <taxon>Kitasatospora</taxon>
    </lineage>
</organism>
<evidence type="ECO:0000259" key="6">
    <source>
        <dbReference type="PROSITE" id="PS51819"/>
    </source>
</evidence>
<dbReference type="InterPro" id="IPR041736">
    <property type="entry name" value="4OHPhenylPyrv_dOase_N"/>
</dbReference>
<feature type="binding site" evidence="5">
    <location>
        <position position="207"/>
    </location>
    <ligand>
        <name>Fe cation</name>
        <dbReference type="ChEBI" id="CHEBI:24875"/>
    </ligand>
</feature>
<keyword evidence="3" id="KW-0677">Repeat</keyword>
<dbReference type="InterPro" id="IPR004360">
    <property type="entry name" value="Glyas_Fos-R_dOase_dom"/>
</dbReference>
<dbReference type="GO" id="GO:0003868">
    <property type="term" value="F:4-hydroxyphenylpyruvate dioxygenase activity"/>
    <property type="evidence" value="ECO:0007669"/>
    <property type="project" value="InterPro"/>
</dbReference>
<dbReference type="AlphaFoldDB" id="A0A9W6PEL0"/>
<dbReference type="GO" id="GO:0006572">
    <property type="term" value="P:L-tyrosine catabolic process"/>
    <property type="evidence" value="ECO:0007669"/>
    <property type="project" value="TreeGrafter"/>
</dbReference>
<dbReference type="Proteomes" id="UP001165143">
    <property type="component" value="Unassembled WGS sequence"/>
</dbReference>
<dbReference type="CDD" id="cd08342">
    <property type="entry name" value="HPPD_N_like"/>
    <property type="match status" value="1"/>
</dbReference>
<dbReference type="InterPro" id="IPR029068">
    <property type="entry name" value="Glyas_Bleomycin-R_OHBP_Dase"/>
</dbReference>
<dbReference type="InterPro" id="IPR041735">
    <property type="entry name" value="4OHPhenylPyrv_dOase_C"/>
</dbReference>
<feature type="binding site" evidence="5">
    <location>
        <position position="371"/>
    </location>
    <ligand>
        <name>Fe cation</name>
        <dbReference type="ChEBI" id="CHEBI:24875"/>
    </ligand>
</feature>
<name>A0A9W6PEL0_9ACTN</name>